<organism evidence="1 2">
    <name type="scientific">Nocardia niwae</name>
    <dbReference type="NCBI Taxonomy" id="626084"/>
    <lineage>
        <taxon>Bacteria</taxon>
        <taxon>Bacillati</taxon>
        <taxon>Actinomycetota</taxon>
        <taxon>Actinomycetes</taxon>
        <taxon>Mycobacteriales</taxon>
        <taxon>Nocardiaceae</taxon>
        <taxon>Nocardia</taxon>
    </lineage>
</organism>
<reference evidence="1 2" key="1">
    <citation type="submission" date="2024-06" db="EMBL/GenBank/DDBJ databases">
        <title>The Natural Products Discovery Center: Release of the First 8490 Sequenced Strains for Exploring Actinobacteria Biosynthetic Diversity.</title>
        <authorList>
            <person name="Kalkreuter E."/>
            <person name="Kautsar S.A."/>
            <person name="Yang D."/>
            <person name="Bader C.D."/>
            <person name="Teijaro C.N."/>
            <person name="Fluegel L."/>
            <person name="Davis C.M."/>
            <person name="Simpson J.R."/>
            <person name="Lauterbach L."/>
            <person name="Steele A.D."/>
            <person name="Gui C."/>
            <person name="Meng S."/>
            <person name="Li G."/>
            <person name="Viehrig K."/>
            <person name="Ye F."/>
            <person name="Su P."/>
            <person name="Kiefer A.F."/>
            <person name="Nichols A."/>
            <person name="Cepeda A.J."/>
            <person name="Yan W."/>
            <person name="Fan B."/>
            <person name="Jiang Y."/>
            <person name="Adhikari A."/>
            <person name="Zheng C.-J."/>
            <person name="Schuster L."/>
            <person name="Cowan T.M."/>
            <person name="Smanski M.J."/>
            <person name="Chevrette M.G."/>
            <person name="De Carvalho L.P.S."/>
            <person name="Shen B."/>
        </authorList>
    </citation>
    <scope>NUCLEOTIDE SEQUENCE [LARGE SCALE GENOMIC DNA]</scope>
    <source>
        <strain evidence="1 2">NPDC019434</strain>
    </source>
</reference>
<dbReference type="Proteomes" id="UP001550535">
    <property type="component" value="Unassembled WGS sequence"/>
</dbReference>
<sequence length="69" mass="7920">MAKHHKTNQVDGLNLIAMTTAFDEMDLRDLVGLLSEEEQRELRPAVLRVLGRLPSQEVLRRELGLRLKV</sequence>
<name>A0ABV2X6E5_9NOCA</name>
<evidence type="ECO:0000313" key="2">
    <source>
        <dbReference type="Proteomes" id="UP001550535"/>
    </source>
</evidence>
<dbReference type="RefSeq" id="WP_157114650.1">
    <property type="nucleotide sequence ID" value="NZ_JBEYBM010000007.1"/>
</dbReference>
<accession>A0ABV2X6E5</accession>
<proteinExistence type="predicted"/>
<gene>
    <name evidence="1" type="ORF">ABZ507_06235</name>
</gene>
<keyword evidence="2" id="KW-1185">Reference proteome</keyword>
<comment type="caution">
    <text evidence="1">The sequence shown here is derived from an EMBL/GenBank/DDBJ whole genome shotgun (WGS) entry which is preliminary data.</text>
</comment>
<protein>
    <submittedName>
        <fullName evidence="1">Uncharacterized protein</fullName>
    </submittedName>
</protein>
<evidence type="ECO:0000313" key="1">
    <source>
        <dbReference type="EMBL" id="MEU2121419.1"/>
    </source>
</evidence>
<dbReference type="EMBL" id="JBEYBR010000010">
    <property type="protein sequence ID" value="MEU2121419.1"/>
    <property type="molecule type" value="Genomic_DNA"/>
</dbReference>